<dbReference type="Proteomes" id="UP001215151">
    <property type="component" value="Unassembled WGS sequence"/>
</dbReference>
<evidence type="ECO:0000256" key="2">
    <source>
        <dbReference type="ARBA" id="ARBA00023002"/>
    </source>
</evidence>
<evidence type="ECO:0000313" key="4">
    <source>
        <dbReference type="Proteomes" id="UP001215151"/>
    </source>
</evidence>
<dbReference type="EMBL" id="JAPEVG010001010">
    <property type="protein sequence ID" value="KAJ8454262.1"/>
    <property type="molecule type" value="Genomic_DNA"/>
</dbReference>
<dbReference type="Pfam" id="PF00106">
    <property type="entry name" value="adh_short"/>
    <property type="match status" value="1"/>
</dbReference>
<dbReference type="InterPro" id="IPR002347">
    <property type="entry name" value="SDR_fam"/>
</dbReference>
<comment type="caution">
    <text evidence="3">The sequence shown here is derived from an EMBL/GenBank/DDBJ whole genome shotgun (WGS) entry which is preliminary data.</text>
</comment>
<keyword evidence="4" id="KW-1185">Reference proteome</keyword>
<comment type="similarity">
    <text evidence="1">Belongs to the short-chain dehydrogenases/reductases (SDR) family.</text>
</comment>
<dbReference type="PANTHER" id="PTHR24320:SF148">
    <property type="entry name" value="NAD(P)-BINDING ROSSMANN-FOLD SUPERFAMILY PROTEIN"/>
    <property type="match status" value="1"/>
</dbReference>
<dbReference type="AlphaFoldDB" id="A0AAD7TEW7"/>
<keyword evidence="2" id="KW-0560">Oxidoreductase</keyword>
<dbReference type="InterPro" id="IPR036291">
    <property type="entry name" value="NAD(P)-bd_dom_sf"/>
</dbReference>
<dbReference type="Gene3D" id="3.40.50.720">
    <property type="entry name" value="NAD(P)-binding Rossmann-like Domain"/>
    <property type="match status" value="1"/>
</dbReference>
<evidence type="ECO:0000313" key="3">
    <source>
        <dbReference type="EMBL" id="KAJ8454262.1"/>
    </source>
</evidence>
<name>A0AAD7TEW7_9APHY</name>
<proteinExistence type="inferred from homology"/>
<organism evidence="3 4">
    <name type="scientific">Trametes cubensis</name>
    <dbReference type="NCBI Taxonomy" id="1111947"/>
    <lineage>
        <taxon>Eukaryota</taxon>
        <taxon>Fungi</taxon>
        <taxon>Dikarya</taxon>
        <taxon>Basidiomycota</taxon>
        <taxon>Agaricomycotina</taxon>
        <taxon>Agaricomycetes</taxon>
        <taxon>Polyporales</taxon>
        <taxon>Polyporaceae</taxon>
        <taxon>Trametes</taxon>
    </lineage>
</organism>
<evidence type="ECO:0000256" key="1">
    <source>
        <dbReference type="ARBA" id="ARBA00006484"/>
    </source>
</evidence>
<reference evidence="3" key="1">
    <citation type="submission" date="2022-11" db="EMBL/GenBank/DDBJ databases">
        <title>Genome Sequence of Cubamyces cubensis.</title>
        <authorList>
            <person name="Buettner E."/>
        </authorList>
    </citation>
    <scope>NUCLEOTIDE SEQUENCE</scope>
    <source>
        <strain evidence="3">MPL-01</strain>
    </source>
</reference>
<dbReference type="GO" id="GO:0016491">
    <property type="term" value="F:oxidoreductase activity"/>
    <property type="evidence" value="ECO:0007669"/>
    <property type="project" value="UniProtKB-KW"/>
</dbReference>
<protein>
    <submittedName>
        <fullName evidence="3">Uncharacterized protein</fullName>
    </submittedName>
</protein>
<dbReference type="SUPFAM" id="SSF51735">
    <property type="entry name" value="NAD(P)-binding Rossmann-fold domains"/>
    <property type="match status" value="1"/>
</dbReference>
<accession>A0AAD7TEW7</accession>
<sequence>MISAAVDAVLRREKEFSAENVPDLSGKTALFTGATSGVGLEVAKVLAFKRARVLILARNEDNPDEALEQIRAYSSENGGHDPNVIFIPCDLSRLEEVKRVGDEVCERESRLDIVPCV</sequence>
<dbReference type="PANTHER" id="PTHR24320">
    <property type="entry name" value="RETINOL DEHYDROGENASE"/>
    <property type="match status" value="1"/>
</dbReference>
<gene>
    <name evidence="3" type="ORF">ONZ51_g13127</name>
</gene>